<dbReference type="HOGENOM" id="CLU_015857_0_0_6"/>
<dbReference type="KEGG" id="crh:A353_019"/>
<keyword evidence="1" id="KW-0378">Hydrolase</keyword>
<dbReference type="Proteomes" id="UP000003934">
    <property type="component" value="Chromosome"/>
</dbReference>
<gene>
    <name evidence="1" type="primary">map</name>
    <name evidence="1" type="ORF">A353_019</name>
</gene>
<dbReference type="PANTHER" id="PTHR43330:SF8">
    <property type="entry name" value="METHIONINE AMINOPEPTIDASE 1D, MITOCHONDRIAL"/>
    <property type="match status" value="1"/>
</dbReference>
<keyword evidence="2" id="KW-1185">Reference proteome</keyword>
<keyword evidence="1" id="KW-0645">Protease</keyword>
<evidence type="ECO:0000313" key="2">
    <source>
        <dbReference type="Proteomes" id="UP000003934"/>
    </source>
</evidence>
<dbReference type="STRING" id="1202538.A353_019"/>
<dbReference type="GeneID" id="67454564"/>
<evidence type="ECO:0000313" key="1">
    <source>
        <dbReference type="EMBL" id="AFP83873.1"/>
    </source>
</evidence>
<protein>
    <submittedName>
        <fullName evidence="1">Methionine aminopeptidase</fullName>
    </submittedName>
</protein>
<organism evidence="1 2">
    <name type="scientific">Candidatus Carsonella ruddii HC isolate Thao2000</name>
    <dbReference type="NCBI Taxonomy" id="1202538"/>
    <lineage>
        <taxon>Bacteria</taxon>
        <taxon>Pseudomonadati</taxon>
        <taxon>Pseudomonadota</taxon>
        <taxon>Gammaproteobacteria</taxon>
        <taxon>Oceanospirillales</taxon>
        <taxon>Halomonadaceae</taxon>
        <taxon>Zymobacter group</taxon>
        <taxon>Candidatus Carsonella</taxon>
    </lineage>
</organism>
<dbReference type="AlphaFoldDB" id="J3YPW9"/>
<dbReference type="Gene3D" id="3.90.230.10">
    <property type="entry name" value="Creatinase/methionine aminopeptidase superfamily"/>
    <property type="match status" value="1"/>
</dbReference>
<dbReference type="InterPro" id="IPR036005">
    <property type="entry name" value="Creatinase/aminopeptidase-like"/>
</dbReference>
<dbReference type="SUPFAM" id="SSF55920">
    <property type="entry name" value="Creatinase/aminopeptidase"/>
    <property type="match status" value="1"/>
</dbReference>
<reference evidence="1 2" key="1">
    <citation type="journal article" date="2012" name="Mol. Biol. Evol.">
        <title>Genome reduction and co-evolution between the primary and secondary bacterial symbionts of psyllids.</title>
        <authorList>
            <person name="Sloan D.B."/>
            <person name="Moran N.A."/>
        </authorList>
    </citation>
    <scope>NUCLEOTIDE SEQUENCE [LARGE SCALE GENOMIC DNA]</scope>
    <source>
        <strain evidence="1 2">HC</strain>
    </source>
</reference>
<keyword evidence="1" id="KW-0031">Aminopeptidase</keyword>
<dbReference type="PANTHER" id="PTHR43330">
    <property type="entry name" value="METHIONINE AMINOPEPTIDASE"/>
    <property type="match status" value="1"/>
</dbReference>
<dbReference type="PATRIC" id="fig|1202538.3.peg.18"/>
<dbReference type="EMBL" id="CP003543">
    <property type="protein sequence ID" value="AFP83873.1"/>
    <property type="molecule type" value="Genomic_DNA"/>
</dbReference>
<name>J3YPW9_CARRU</name>
<dbReference type="OrthoDB" id="9802055at2"/>
<dbReference type="GO" id="GO:0070006">
    <property type="term" value="F:metalloaminopeptidase activity"/>
    <property type="evidence" value="ECO:0007669"/>
    <property type="project" value="TreeGrafter"/>
</dbReference>
<proteinExistence type="predicted"/>
<accession>J3YPW9</accession>
<dbReference type="RefSeq" id="WP_014887173.1">
    <property type="nucleotide sequence ID" value="NC_018416.1"/>
</dbReference>
<sequence length="231" mass="28204">MKNNHIKNFIKCGYLNNFILSIISNYKYINNLELDYIILYYIKKINCKSATINYNNYKFSSCLSIENVICHGIPYKKKYIYFLKIDISIIFKKLYSDNCYNNNFLFKKKNFFFKKNYFNILNLIKINNNITIDYKKNKNIFINKEYCSHGIFKKLHNKLIIYHCNNNKKNKLFNTFTIEPMFIFFSKKGYLYKNIFFTKNNNFSFQWEHTLFNFKKKIILTTIRKNELCFL</sequence>